<evidence type="ECO:0000313" key="3">
    <source>
        <dbReference type="EMBL" id="RAL64316.1"/>
    </source>
</evidence>
<accession>A0A395IWE0</accession>
<feature type="domain" description="BZIP" evidence="2">
    <location>
        <begin position="60"/>
        <end position="93"/>
    </location>
</feature>
<dbReference type="InterPro" id="IPR004827">
    <property type="entry name" value="bZIP"/>
</dbReference>
<dbReference type="Pfam" id="PF00170">
    <property type="entry name" value="bZIP_1"/>
    <property type="match status" value="1"/>
</dbReference>
<organism evidence="3 4">
    <name type="scientific">Monilinia fructigena</name>
    <dbReference type="NCBI Taxonomy" id="38457"/>
    <lineage>
        <taxon>Eukaryota</taxon>
        <taxon>Fungi</taxon>
        <taxon>Dikarya</taxon>
        <taxon>Ascomycota</taxon>
        <taxon>Pezizomycotina</taxon>
        <taxon>Leotiomycetes</taxon>
        <taxon>Helotiales</taxon>
        <taxon>Sclerotiniaceae</taxon>
        <taxon>Monilinia</taxon>
    </lineage>
</organism>
<reference evidence="3 4" key="1">
    <citation type="submission" date="2018-06" db="EMBL/GenBank/DDBJ databases">
        <title>Genome Sequence of the Brown Rot Fungal Pathogen Monilinia fructigena.</title>
        <authorList>
            <person name="Landi L."/>
            <person name="De Miccolis Angelini R.M."/>
            <person name="Pollastro S."/>
            <person name="Abate D."/>
            <person name="Faretra F."/>
            <person name="Romanazzi G."/>
        </authorList>
    </citation>
    <scope>NUCLEOTIDE SEQUENCE [LARGE SCALE GENOMIC DNA]</scope>
    <source>
        <strain evidence="3 4">Mfrg269</strain>
    </source>
</reference>
<keyword evidence="4" id="KW-1185">Reference proteome</keyword>
<name>A0A395IWE0_9HELO</name>
<evidence type="ECO:0000259" key="2">
    <source>
        <dbReference type="Pfam" id="PF00170"/>
    </source>
</evidence>
<feature type="compositionally biased region" description="Polar residues" evidence="1">
    <location>
        <begin position="90"/>
        <end position="99"/>
    </location>
</feature>
<protein>
    <recommendedName>
        <fullName evidence="2">BZIP domain-containing protein</fullName>
    </recommendedName>
</protein>
<comment type="caution">
    <text evidence="3">The sequence shown here is derived from an EMBL/GenBank/DDBJ whole genome shotgun (WGS) entry which is preliminary data.</text>
</comment>
<feature type="compositionally biased region" description="Basic residues" evidence="1">
    <location>
        <begin position="100"/>
        <end position="110"/>
    </location>
</feature>
<proteinExistence type="predicted"/>
<dbReference type="EMBL" id="QKRW01000015">
    <property type="protein sequence ID" value="RAL64316.1"/>
    <property type="molecule type" value="Genomic_DNA"/>
</dbReference>
<dbReference type="InterPro" id="IPR046347">
    <property type="entry name" value="bZIP_sf"/>
</dbReference>
<feature type="compositionally biased region" description="Polar residues" evidence="1">
    <location>
        <begin position="40"/>
        <end position="58"/>
    </location>
</feature>
<dbReference type="SUPFAM" id="SSF57959">
    <property type="entry name" value="Leucine zipper domain"/>
    <property type="match status" value="1"/>
</dbReference>
<evidence type="ECO:0000256" key="1">
    <source>
        <dbReference type="SAM" id="MobiDB-lite"/>
    </source>
</evidence>
<sequence length="110" mass="12634">MFLTTLALLSSGYTTKPLPSMSITMNINEIPRIEVLPMPQRSQVQNHGEDWTGTSSTTMRRKLQNRLNQRASRQRRKAEFRKLETMTKAIKTQSPSSLTPHHHLQKTTCV</sequence>
<dbReference type="PANTHER" id="PTHR38116:SF1">
    <property type="entry name" value="BZIP DOMAIN-CONTAINING PROTEIN"/>
    <property type="match status" value="1"/>
</dbReference>
<dbReference type="GO" id="GO:0003700">
    <property type="term" value="F:DNA-binding transcription factor activity"/>
    <property type="evidence" value="ECO:0007669"/>
    <property type="project" value="InterPro"/>
</dbReference>
<gene>
    <name evidence="3" type="ORF">DID88_002207</name>
</gene>
<dbReference type="AlphaFoldDB" id="A0A395IWE0"/>
<evidence type="ECO:0000313" key="4">
    <source>
        <dbReference type="Proteomes" id="UP000249056"/>
    </source>
</evidence>
<dbReference type="PANTHER" id="PTHR38116">
    <property type="entry name" value="CHROMOSOME 7, WHOLE GENOME SHOTGUN SEQUENCE"/>
    <property type="match status" value="1"/>
</dbReference>
<dbReference type="Gene3D" id="1.20.5.170">
    <property type="match status" value="1"/>
</dbReference>
<dbReference type="Proteomes" id="UP000249056">
    <property type="component" value="Unassembled WGS sequence"/>
</dbReference>
<dbReference type="CDD" id="cd14688">
    <property type="entry name" value="bZIP_YAP"/>
    <property type="match status" value="1"/>
</dbReference>
<dbReference type="OrthoDB" id="5973539at2759"/>
<feature type="region of interest" description="Disordered" evidence="1">
    <location>
        <begin position="39"/>
        <end position="110"/>
    </location>
</feature>